<name>A0ABD5XCQ2_9EURY</name>
<evidence type="ECO:0000256" key="7">
    <source>
        <dbReference type="RuleBase" id="RU003560"/>
    </source>
</evidence>
<dbReference type="PANTHER" id="PTHR43713">
    <property type="entry name" value="GLUTAMATE-1-SEMIALDEHYDE 2,1-AMINOMUTASE"/>
    <property type="match status" value="1"/>
</dbReference>
<evidence type="ECO:0000313" key="9">
    <source>
        <dbReference type="Proteomes" id="UP001596414"/>
    </source>
</evidence>
<dbReference type="GO" id="GO:0042286">
    <property type="term" value="F:glutamate-1-semialdehyde 2,1-aminomutase activity"/>
    <property type="evidence" value="ECO:0007669"/>
    <property type="project" value="UniProtKB-EC"/>
</dbReference>
<dbReference type="GO" id="GO:0008483">
    <property type="term" value="F:transaminase activity"/>
    <property type="evidence" value="ECO:0007669"/>
    <property type="project" value="UniProtKB-KW"/>
</dbReference>
<proteinExistence type="inferred from homology"/>
<dbReference type="InterPro" id="IPR015424">
    <property type="entry name" value="PyrdxlP-dep_Trfase"/>
</dbReference>
<keyword evidence="4 7" id="KW-0663">Pyridoxal phosphate</keyword>
<protein>
    <recommendedName>
        <fullName evidence="3">Glutamate-1-semialdehyde 2,1-aminomutase</fullName>
    </recommendedName>
    <alternativeName>
        <fullName evidence="6">Glutamate-1-semialdehyde aminotransferase</fullName>
    </alternativeName>
</protein>
<keyword evidence="8" id="KW-0032">Aminotransferase</keyword>
<gene>
    <name evidence="8" type="ORF">ACFQJ7_16920</name>
</gene>
<reference evidence="8 9" key="1">
    <citation type="journal article" date="2014" name="Int. J. Syst. Evol. Microbiol.">
        <title>Complete genome sequence of Corynebacterium casei LMG S-19264T (=DSM 44701T), isolated from a smear-ripened cheese.</title>
        <authorList>
            <consortium name="US DOE Joint Genome Institute (JGI-PGF)"/>
            <person name="Walter F."/>
            <person name="Albersmeier A."/>
            <person name="Kalinowski J."/>
            <person name="Ruckert C."/>
        </authorList>
    </citation>
    <scope>NUCLEOTIDE SEQUENCE [LARGE SCALE GENOMIC DNA]</scope>
    <source>
        <strain evidence="8 9">CGMCC 4.7215</strain>
    </source>
</reference>
<keyword evidence="5" id="KW-0413">Isomerase</keyword>
<dbReference type="Pfam" id="PF00202">
    <property type="entry name" value="Aminotran_3"/>
    <property type="match status" value="1"/>
</dbReference>
<evidence type="ECO:0000256" key="6">
    <source>
        <dbReference type="ARBA" id="ARBA00031365"/>
    </source>
</evidence>
<evidence type="ECO:0000256" key="3">
    <source>
        <dbReference type="ARBA" id="ARBA00015416"/>
    </source>
</evidence>
<keyword evidence="8" id="KW-0808">Transferase</keyword>
<dbReference type="InterPro" id="IPR015422">
    <property type="entry name" value="PyrdxlP-dep_Trfase_small"/>
</dbReference>
<comment type="similarity">
    <text evidence="7">Belongs to the class-III pyridoxal-phosphate-dependent aminotransferase family.</text>
</comment>
<dbReference type="AlphaFoldDB" id="A0ABD5XCQ2"/>
<evidence type="ECO:0000256" key="1">
    <source>
        <dbReference type="ARBA" id="ARBA00001579"/>
    </source>
</evidence>
<dbReference type="PANTHER" id="PTHR43713:SF3">
    <property type="entry name" value="GLUTAMATE-1-SEMIALDEHYDE 2,1-AMINOMUTASE 1, CHLOROPLASTIC-RELATED"/>
    <property type="match status" value="1"/>
</dbReference>
<comment type="catalytic activity">
    <reaction evidence="1">
        <text>(S)-4-amino-5-oxopentanoate = 5-aminolevulinate</text>
        <dbReference type="Rhea" id="RHEA:14265"/>
        <dbReference type="ChEBI" id="CHEBI:57501"/>
        <dbReference type="ChEBI" id="CHEBI:356416"/>
        <dbReference type="EC" id="5.4.3.8"/>
    </reaction>
</comment>
<dbReference type="Gene3D" id="3.90.1150.10">
    <property type="entry name" value="Aspartate Aminotransferase, domain 1"/>
    <property type="match status" value="1"/>
</dbReference>
<accession>A0ABD5XCQ2</accession>
<dbReference type="Gene3D" id="3.40.640.10">
    <property type="entry name" value="Type I PLP-dependent aspartate aminotransferase-like (Major domain)"/>
    <property type="match status" value="1"/>
</dbReference>
<dbReference type="SUPFAM" id="SSF53383">
    <property type="entry name" value="PLP-dependent transferases"/>
    <property type="match status" value="1"/>
</dbReference>
<dbReference type="RefSeq" id="WP_267635745.1">
    <property type="nucleotide sequence ID" value="NZ_JAODIY010000001.1"/>
</dbReference>
<dbReference type="InterPro" id="IPR005814">
    <property type="entry name" value="Aminotrans_3"/>
</dbReference>
<evidence type="ECO:0000256" key="4">
    <source>
        <dbReference type="ARBA" id="ARBA00022898"/>
    </source>
</evidence>
<dbReference type="Proteomes" id="UP001596414">
    <property type="component" value="Unassembled WGS sequence"/>
</dbReference>
<comment type="caution">
    <text evidence="8">The sequence shown here is derived from an EMBL/GenBank/DDBJ whole genome shotgun (WGS) entry which is preliminary data.</text>
</comment>
<comment type="cofactor">
    <cofactor evidence="2">
        <name>pyridoxal 5'-phosphate</name>
        <dbReference type="ChEBI" id="CHEBI:597326"/>
    </cofactor>
</comment>
<organism evidence="8 9">
    <name type="scientific">Halovenus rubra</name>
    <dbReference type="NCBI Taxonomy" id="869890"/>
    <lineage>
        <taxon>Archaea</taxon>
        <taxon>Methanobacteriati</taxon>
        <taxon>Methanobacteriota</taxon>
        <taxon>Stenosarchaea group</taxon>
        <taxon>Halobacteria</taxon>
        <taxon>Halobacteriales</taxon>
        <taxon>Haloarculaceae</taxon>
        <taxon>Halovenus</taxon>
    </lineage>
</organism>
<evidence type="ECO:0000256" key="2">
    <source>
        <dbReference type="ARBA" id="ARBA00001933"/>
    </source>
</evidence>
<dbReference type="InterPro" id="IPR015421">
    <property type="entry name" value="PyrdxlP-dep_Trfase_major"/>
</dbReference>
<evidence type="ECO:0000313" key="8">
    <source>
        <dbReference type="EMBL" id="MFC7127679.1"/>
    </source>
</evidence>
<sequence>MAKKPEQTREPATETLAQYERAKQLIPGATQLLSKRVELFAPEQWPAYYSEADGATVVDMDGNEYVDMSYMGIGSCVLGYGNNDIDAAAKSAIDSGVMSTLNAPEEVELAETLVGMHDWADMVRFGRPGGEAASIAVRLARAYSGDETVAFCGYHGWHDWYLAANLDSEENLEDHLLPGLSPKGVPQSLEGTSVPFHYNEIEELEQIALENDLGAIVMEPIRNEPPEPGFFDRVREIADEQDAPLIIDEITAGFRENIGGYHQKLNIKPDIAVYGKALGNGYPISAVVGREHVMDHAQESFISSTFWTERIGPTAALATIEKYQTENVHEHLVEIGQSVTDGWEAAAEKHSVPLHTSGIDPLPHFSIEHDEGQAAKTLFVQEMLDKGYLATNSFYASYAHTSEMVTEYLDAVDSVFETIGTALDRETVRQQLNGPVAHTKFERLN</sequence>
<evidence type="ECO:0000256" key="5">
    <source>
        <dbReference type="ARBA" id="ARBA00023235"/>
    </source>
</evidence>
<dbReference type="EMBL" id="JBHSZQ010000051">
    <property type="protein sequence ID" value="MFC7127679.1"/>
    <property type="molecule type" value="Genomic_DNA"/>
</dbReference>